<proteinExistence type="predicted"/>
<gene>
    <name evidence="1" type="ORF">DGD08_01170</name>
</gene>
<name>A0A3D4V3W0_9BACT</name>
<protein>
    <recommendedName>
        <fullName evidence="3">SGNH hydrolase-type esterase domain-containing protein</fullName>
    </recommendedName>
</protein>
<organism evidence="1 2">
    <name type="scientific">Gemmatimonas aurantiaca</name>
    <dbReference type="NCBI Taxonomy" id="173480"/>
    <lineage>
        <taxon>Bacteria</taxon>
        <taxon>Pseudomonadati</taxon>
        <taxon>Gemmatimonadota</taxon>
        <taxon>Gemmatimonadia</taxon>
        <taxon>Gemmatimonadales</taxon>
        <taxon>Gemmatimonadaceae</taxon>
        <taxon>Gemmatimonas</taxon>
    </lineage>
</organism>
<evidence type="ECO:0000313" key="1">
    <source>
        <dbReference type="EMBL" id="HCT55801.1"/>
    </source>
</evidence>
<dbReference type="InterPro" id="IPR036514">
    <property type="entry name" value="SGNH_hydro_sf"/>
</dbReference>
<dbReference type="AlphaFoldDB" id="A0A3D4V3W0"/>
<evidence type="ECO:0008006" key="3">
    <source>
        <dbReference type="Google" id="ProtNLM"/>
    </source>
</evidence>
<reference evidence="1 2" key="1">
    <citation type="journal article" date="2018" name="Nat. Biotechnol.">
        <title>A standardized bacterial taxonomy based on genome phylogeny substantially revises the tree of life.</title>
        <authorList>
            <person name="Parks D.H."/>
            <person name="Chuvochina M."/>
            <person name="Waite D.W."/>
            <person name="Rinke C."/>
            <person name="Skarshewski A."/>
            <person name="Chaumeil P.A."/>
            <person name="Hugenholtz P."/>
        </authorList>
    </citation>
    <scope>NUCLEOTIDE SEQUENCE [LARGE SCALE GENOMIC DNA]</scope>
    <source>
        <strain evidence="1">UBA8844</strain>
    </source>
</reference>
<comment type="caution">
    <text evidence="1">The sequence shown here is derived from an EMBL/GenBank/DDBJ whole genome shotgun (WGS) entry which is preliminary data.</text>
</comment>
<accession>A0A3D4V3W0</accession>
<dbReference type="SUPFAM" id="SSF52266">
    <property type="entry name" value="SGNH hydrolase"/>
    <property type="match status" value="1"/>
</dbReference>
<dbReference type="Gene3D" id="3.40.50.1110">
    <property type="entry name" value="SGNH hydrolase"/>
    <property type="match status" value="1"/>
</dbReference>
<evidence type="ECO:0000313" key="2">
    <source>
        <dbReference type="Proteomes" id="UP000264071"/>
    </source>
</evidence>
<dbReference type="EMBL" id="DPIY01000001">
    <property type="protein sequence ID" value="HCT55801.1"/>
    <property type="molecule type" value="Genomic_DNA"/>
</dbReference>
<sequence length="377" mass="40601">MSHVADALFLRMALGRLRAHWWETALRESALAEISRLCGDREVHAETSFDLDDADRRLLTIARHGADVLRGYAVPLVPAPYLMTMAAPNVALVGIRTDADGYRITMRGEAPLSRAQWLASSHPQVLVVGNSTSWGVGVQSDSAHVASRLNAHGDLCAFNASVKGSNLVQQRLMVEACLPEGGTAVVVGGVLDLIFALSWPRDAAHGTLPFWNAGDGDLTRDAGWALEPNAWPEDPAALLMMRELQALGLLAESRNAHVLYVLQPHLDFLARAPEPAEARLAGAFVQELGAFRPLHASGVLRSHAAPFTRWLAQACTASGVQFVDANTADELAGGAISFLDHIHLTDAGHGRLASLVRRSLGDRVMSEHSREQQRPAA</sequence>
<dbReference type="Proteomes" id="UP000264071">
    <property type="component" value="Unassembled WGS sequence"/>
</dbReference>
<dbReference type="GO" id="GO:0016788">
    <property type="term" value="F:hydrolase activity, acting on ester bonds"/>
    <property type="evidence" value="ECO:0007669"/>
    <property type="project" value="UniProtKB-ARBA"/>
</dbReference>